<sequence>MLSLYLSPHTAASCDAFNLLRINLFTYLLYFSIILPIPPTTNLSTASSSISEFLLRLVPLKSRSTLRSKVLFCLDCVL</sequence>
<evidence type="ECO:0000313" key="2">
    <source>
        <dbReference type="Proteomes" id="UP001367508"/>
    </source>
</evidence>
<gene>
    <name evidence="1" type="ORF">VNO77_13907</name>
</gene>
<keyword evidence="2" id="KW-1185">Reference proteome</keyword>
<evidence type="ECO:0000313" key="1">
    <source>
        <dbReference type="EMBL" id="KAK7344380.1"/>
    </source>
</evidence>
<dbReference type="Proteomes" id="UP001367508">
    <property type="component" value="Unassembled WGS sequence"/>
</dbReference>
<dbReference type="AlphaFoldDB" id="A0AAN9LXR0"/>
<protein>
    <submittedName>
        <fullName evidence="1">Uncharacterized protein</fullName>
    </submittedName>
</protein>
<dbReference type="EMBL" id="JAYMYQ010000003">
    <property type="protein sequence ID" value="KAK7344380.1"/>
    <property type="molecule type" value="Genomic_DNA"/>
</dbReference>
<proteinExistence type="predicted"/>
<comment type="caution">
    <text evidence="1">The sequence shown here is derived from an EMBL/GenBank/DDBJ whole genome shotgun (WGS) entry which is preliminary data.</text>
</comment>
<organism evidence="1 2">
    <name type="scientific">Canavalia gladiata</name>
    <name type="common">Sword bean</name>
    <name type="synonym">Dolichos gladiatus</name>
    <dbReference type="NCBI Taxonomy" id="3824"/>
    <lineage>
        <taxon>Eukaryota</taxon>
        <taxon>Viridiplantae</taxon>
        <taxon>Streptophyta</taxon>
        <taxon>Embryophyta</taxon>
        <taxon>Tracheophyta</taxon>
        <taxon>Spermatophyta</taxon>
        <taxon>Magnoliopsida</taxon>
        <taxon>eudicotyledons</taxon>
        <taxon>Gunneridae</taxon>
        <taxon>Pentapetalae</taxon>
        <taxon>rosids</taxon>
        <taxon>fabids</taxon>
        <taxon>Fabales</taxon>
        <taxon>Fabaceae</taxon>
        <taxon>Papilionoideae</taxon>
        <taxon>50 kb inversion clade</taxon>
        <taxon>NPAAA clade</taxon>
        <taxon>indigoferoid/millettioid clade</taxon>
        <taxon>Phaseoleae</taxon>
        <taxon>Canavalia</taxon>
    </lineage>
</organism>
<name>A0AAN9LXR0_CANGL</name>
<reference evidence="1 2" key="1">
    <citation type="submission" date="2024-01" db="EMBL/GenBank/DDBJ databases">
        <title>The genomes of 5 underutilized Papilionoideae crops provide insights into root nodulation and disease resistanc.</title>
        <authorList>
            <person name="Jiang F."/>
        </authorList>
    </citation>
    <scope>NUCLEOTIDE SEQUENCE [LARGE SCALE GENOMIC DNA]</scope>
    <source>
        <strain evidence="1">LVBAO_FW01</strain>
        <tissue evidence="1">Leaves</tissue>
    </source>
</reference>
<accession>A0AAN9LXR0</accession>